<evidence type="ECO:0000256" key="2">
    <source>
        <dbReference type="ARBA" id="ARBA00004906"/>
    </source>
</evidence>
<feature type="region of interest" description="Disordered" evidence="14">
    <location>
        <begin position="727"/>
        <end position="830"/>
    </location>
</feature>
<protein>
    <recommendedName>
        <fullName evidence="3">RING-type E3 ubiquitin transferase</fullName>
        <ecNumber evidence="3">2.3.2.27</ecNumber>
    </recommendedName>
</protein>
<organism evidence="18">
    <name type="scientific">Picea sitchensis</name>
    <name type="common">Sitka spruce</name>
    <name type="synonym">Pinus sitchensis</name>
    <dbReference type="NCBI Taxonomy" id="3332"/>
    <lineage>
        <taxon>Eukaryota</taxon>
        <taxon>Viridiplantae</taxon>
        <taxon>Streptophyta</taxon>
        <taxon>Embryophyta</taxon>
        <taxon>Tracheophyta</taxon>
        <taxon>Spermatophyta</taxon>
        <taxon>Pinopsida</taxon>
        <taxon>Pinidae</taxon>
        <taxon>Conifers I</taxon>
        <taxon>Pinales</taxon>
        <taxon>Pinaceae</taxon>
        <taxon>Picea</taxon>
    </lineage>
</organism>
<feature type="compositionally biased region" description="Basic residues" evidence="14">
    <location>
        <begin position="765"/>
        <end position="774"/>
    </location>
</feature>
<feature type="compositionally biased region" description="Low complexity" evidence="14">
    <location>
        <begin position="109"/>
        <end position="122"/>
    </location>
</feature>
<keyword evidence="5" id="KW-0479">Metal-binding</keyword>
<dbReference type="EMBL" id="EF678199">
    <property type="protein sequence ID" value="ABR17973.1"/>
    <property type="molecule type" value="mRNA"/>
</dbReference>
<dbReference type="Pfam" id="PF02182">
    <property type="entry name" value="SAD_SRA"/>
    <property type="match status" value="1"/>
</dbReference>
<dbReference type="CDD" id="cd23138">
    <property type="entry name" value="RING-HC_ORTHRUS_rpt1"/>
    <property type="match status" value="1"/>
</dbReference>
<dbReference type="InterPro" id="IPR019786">
    <property type="entry name" value="Zinc_finger_PHD-type_CS"/>
</dbReference>
<evidence type="ECO:0000256" key="10">
    <source>
        <dbReference type="ARBA" id="ARBA00023125"/>
    </source>
</evidence>
<keyword evidence="10" id="KW-0238">DNA-binding</keyword>
<dbReference type="InterPro" id="IPR013083">
    <property type="entry name" value="Znf_RING/FYVE/PHD"/>
</dbReference>
<name>B8LQP3_PICSI</name>
<dbReference type="Pfam" id="PF00628">
    <property type="entry name" value="PHD"/>
    <property type="match status" value="1"/>
</dbReference>
<keyword evidence="4" id="KW-0808">Transferase</keyword>
<evidence type="ECO:0000256" key="8">
    <source>
        <dbReference type="ARBA" id="ARBA00022833"/>
    </source>
</evidence>
<dbReference type="PROSITE" id="PS50089">
    <property type="entry name" value="ZF_RING_2"/>
    <property type="match status" value="2"/>
</dbReference>
<dbReference type="PROSITE" id="PS50016">
    <property type="entry name" value="ZF_PHD_2"/>
    <property type="match status" value="1"/>
</dbReference>
<dbReference type="SMART" id="SM00249">
    <property type="entry name" value="PHD"/>
    <property type="match status" value="1"/>
</dbReference>
<accession>B8LQP3</accession>
<dbReference type="InterPro" id="IPR017907">
    <property type="entry name" value="Znf_RING_CS"/>
</dbReference>
<evidence type="ECO:0000256" key="4">
    <source>
        <dbReference type="ARBA" id="ARBA00022679"/>
    </source>
</evidence>
<dbReference type="InterPro" id="IPR027370">
    <property type="entry name" value="Znf-RING_euk"/>
</dbReference>
<dbReference type="FunFam" id="3.30.40.10:FF:000665">
    <property type="entry name" value="Predicted protein"/>
    <property type="match status" value="1"/>
</dbReference>
<dbReference type="PANTHER" id="PTHR14140">
    <property type="entry name" value="E3 UBIQUITIN-PROTEIN LIGASE UHRF-RELATED"/>
    <property type="match status" value="1"/>
</dbReference>
<dbReference type="Gene3D" id="2.30.280.10">
    <property type="entry name" value="SRA-YDG"/>
    <property type="match status" value="1"/>
</dbReference>
<feature type="compositionally biased region" description="Low complexity" evidence="14">
    <location>
        <begin position="816"/>
        <end position="830"/>
    </location>
</feature>
<evidence type="ECO:0000259" key="17">
    <source>
        <dbReference type="PROSITE" id="PS51015"/>
    </source>
</evidence>
<feature type="region of interest" description="Disordered" evidence="14">
    <location>
        <begin position="88"/>
        <end position="128"/>
    </location>
</feature>
<keyword evidence="8" id="KW-0862">Zinc</keyword>
<dbReference type="Pfam" id="PF13920">
    <property type="entry name" value="zf-C3HC4_3"/>
    <property type="match status" value="1"/>
</dbReference>
<comment type="catalytic activity">
    <reaction evidence="1">
        <text>S-ubiquitinyl-[E2 ubiquitin-conjugating enzyme]-L-cysteine + [acceptor protein]-L-lysine = [E2 ubiquitin-conjugating enzyme]-L-cysteine + N(6)-ubiquitinyl-[acceptor protein]-L-lysine.</text>
        <dbReference type="EC" id="2.3.2.27"/>
    </reaction>
</comment>
<evidence type="ECO:0000259" key="16">
    <source>
        <dbReference type="PROSITE" id="PS50089"/>
    </source>
</evidence>
<dbReference type="InterPro" id="IPR045134">
    <property type="entry name" value="UHRF1/2-like"/>
</dbReference>
<dbReference type="InterPro" id="IPR047498">
    <property type="entry name" value="RING-HC_ORTHRUS_rpt1"/>
</dbReference>
<reference evidence="18" key="1">
    <citation type="submission" date="2007-06" db="EMBL/GenBank/DDBJ databases">
        <title>Full length cDNA sequences from Sitka Spruce (Picea sitchensis).</title>
        <authorList>
            <person name="Ralph S.G."/>
            <person name="Chun H.E."/>
            <person name="Liao N."/>
            <person name="Ali J."/>
            <person name="Reid K."/>
            <person name="Kolosova N."/>
            <person name="Cooper N."/>
            <person name="Cullis C."/>
            <person name="Jancsik S."/>
            <person name="Moore R."/>
            <person name="Mayo M."/>
            <person name="Wagner S."/>
            <person name="Holt R.A."/>
            <person name="Jones S.J.M."/>
            <person name="Marra M.A."/>
            <person name="Ritland C.E."/>
            <person name="Ritland K."/>
            <person name="Bohlmann J."/>
        </authorList>
    </citation>
    <scope>NUCLEOTIDE SEQUENCE</scope>
    <source>
        <tissue evidence="18">Bark</tissue>
    </source>
</reference>
<keyword evidence="7" id="KW-0833">Ubl conjugation pathway</keyword>
<dbReference type="InterPro" id="IPR001841">
    <property type="entry name" value="Znf_RING"/>
</dbReference>
<keyword evidence="6 12" id="KW-0863">Zinc-finger</keyword>
<dbReference type="EC" id="2.3.2.27" evidence="3"/>
<dbReference type="SUPFAM" id="SSF57903">
    <property type="entry name" value="FYVE/PHD zinc finger"/>
    <property type="match status" value="1"/>
</dbReference>
<dbReference type="GO" id="GO:0044027">
    <property type="term" value="P:negative regulation of gene expression via chromosomal CpG island methylation"/>
    <property type="evidence" value="ECO:0007669"/>
    <property type="project" value="TreeGrafter"/>
</dbReference>
<evidence type="ECO:0000256" key="14">
    <source>
        <dbReference type="SAM" id="MobiDB-lite"/>
    </source>
</evidence>
<dbReference type="Gene3D" id="3.30.40.10">
    <property type="entry name" value="Zinc/RING finger domain, C3HC4 (zinc finger)"/>
    <property type="match status" value="3"/>
</dbReference>
<feature type="compositionally biased region" description="Polar residues" evidence="14">
    <location>
        <begin position="735"/>
        <end position="762"/>
    </location>
</feature>
<keyword evidence="11 13" id="KW-0539">Nucleus</keyword>
<evidence type="ECO:0000256" key="3">
    <source>
        <dbReference type="ARBA" id="ARBA00012483"/>
    </source>
</evidence>
<comment type="pathway">
    <text evidence="2">Protein modification; protein ubiquitination.</text>
</comment>
<feature type="domain" description="YDG" evidence="17">
    <location>
        <begin position="273"/>
        <end position="421"/>
    </location>
</feature>
<dbReference type="UniPathway" id="UPA00143"/>
<feature type="region of interest" description="Disordered" evidence="14">
    <location>
        <begin position="594"/>
        <end position="617"/>
    </location>
</feature>
<dbReference type="PANTHER" id="PTHR14140:SF27">
    <property type="entry name" value="OS04G0289800 PROTEIN"/>
    <property type="match status" value="1"/>
</dbReference>
<dbReference type="CDD" id="cd23139">
    <property type="entry name" value="RING-HC_ORTHRUS_rpt2"/>
    <property type="match status" value="1"/>
</dbReference>
<dbReference type="GO" id="GO:0008270">
    <property type="term" value="F:zinc ion binding"/>
    <property type="evidence" value="ECO:0007669"/>
    <property type="project" value="UniProtKB-KW"/>
</dbReference>
<evidence type="ECO:0000256" key="13">
    <source>
        <dbReference type="PROSITE-ProRule" id="PRU00358"/>
    </source>
</evidence>
<dbReference type="PROSITE" id="PS01359">
    <property type="entry name" value="ZF_PHD_1"/>
    <property type="match status" value="1"/>
</dbReference>
<dbReference type="InterPro" id="IPR019787">
    <property type="entry name" value="Znf_PHD-finger"/>
</dbReference>
<dbReference type="FunFam" id="2.30.280.10:FF:000002">
    <property type="entry name" value="E3 ubiquitin-protein ligase ORTHRUS 2"/>
    <property type="match status" value="1"/>
</dbReference>
<feature type="domain" description="PHD-type" evidence="15">
    <location>
        <begin position="9"/>
        <end position="59"/>
    </location>
</feature>
<evidence type="ECO:0000259" key="15">
    <source>
        <dbReference type="PROSITE" id="PS50016"/>
    </source>
</evidence>
<evidence type="ECO:0000256" key="9">
    <source>
        <dbReference type="ARBA" id="ARBA00022853"/>
    </source>
</evidence>
<dbReference type="GO" id="GO:0005634">
    <property type="term" value="C:nucleus"/>
    <property type="evidence" value="ECO:0007669"/>
    <property type="project" value="UniProtKB-SubCell"/>
</dbReference>
<dbReference type="InterPro" id="IPR003105">
    <property type="entry name" value="SRA_YDG"/>
</dbReference>
<evidence type="ECO:0000256" key="12">
    <source>
        <dbReference type="PROSITE-ProRule" id="PRU00175"/>
    </source>
</evidence>
<comment type="subcellular location">
    <subcellularLocation>
        <location evidence="13">Nucleus</location>
    </subcellularLocation>
</comment>
<dbReference type="InterPro" id="IPR047529">
    <property type="entry name" value="RING-HC_ORTHRUS_rpt2"/>
</dbReference>
<evidence type="ECO:0000256" key="11">
    <source>
        <dbReference type="ARBA" id="ARBA00023242"/>
    </source>
</evidence>
<keyword evidence="9" id="KW-0156">Chromatin regulator</keyword>
<dbReference type="SMART" id="SM00466">
    <property type="entry name" value="SRA"/>
    <property type="match status" value="1"/>
</dbReference>
<dbReference type="AlphaFoldDB" id="B8LQP3"/>
<dbReference type="Pfam" id="PF13445">
    <property type="entry name" value="zf-RING_UBOX"/>
    <property type="match status" value="1"/>
</dbReference>
<dbReference type="GO" id="GO:0003677">
    <property type="term" value="F:DNA binding"/>
    <property type="evidence" value="ECO:0007669"/>
    <property type="project" value="UniProtKB-KW"/>
</dbReference>
<dbReference type="InterPro" id="IPR036987">
    <property type="entry name" value="SRA-YDG_sf"/>
</dbReference>
<dbReference type="InterPro" id="IPR011011">
    <property type="entry name" value="Znf_FYVE_PHD"/>
</dbReference>
<proteinExistence type="evidence at transcript level"/>
<dbReference type="SUPFAM" id="SSF88697">
    <property type="entry name" value="PUA domain-like"/>
    <property type="match status" value="1"/>
</dbReference>
<feature type="domain" description="RING-type" evidence="16">
    <location>
        <begin position="511"/>
        <end position="569"/>
    </location>
</feature>
<evidence type="ECO:0000256" key="7">
    <source>
        <dbReference type="ARBA" id="ARBA00022786"/>
    </source>
</evidence>
<dbReference type="SUPFAM" id="SSF57850">
    <property type="entry name" value="RING/U-box"/>
    <property type="match status" value="2"/>
</dbReference>
<dbReference type="GO" id="GO:0061630">
    <property type="term" value="F:ubiquitin protein ligase activity"/>
    <property type="evidence" value="ECO:0007669"/>
    <property type="project" value="UniProtKB-EC"/>
</dbReference>
<feature type="compositionally biased region" description="Basic and acidic residues" evidence="14">
    <location>
        <begin position="93"/>
        <end position="105"/>
    </location>
</feature>
<evidence type="ECO:0000256" key="1">
    <source>
        <dbReference type="ARBA" id="ARBA00000900"/>
    </source>
</evidence>
<dbReference type="InterPro" id="IPR001965">
    <property type="entry name" value="Znf_PHD"/>
</dbReference>
<evidence type="ECO:0000256" key="5">
    <source>
        <dbReference type="ARBA" id="ARBA00022723"/>
    </source>
</evidence>
<sequence length="830" mass="91905">MADLPCDGDGVCMVCKTVPPDSDVLLCNGCVSPWHMQCLNPPLTAPPAGDWFCPDCSFSTADNQSEPVVVNKSSGAPGDDLISQIRAIQADPKLSEDEKARKRQELMASGSSKQQESSGEVKGSNREAKRNKVLEMFDESLNCTFCMQLPERPVTTPCGHNFCLKCFQKWMGQGKKICAKCRSAIPSKMASQPRINSALVIAIRMAKAAANAGDSQSGPPKVYTYIQNQDKPDKAFMTDRAKRKGLSNAASGRIFVTVPPDHFGPILAENDPERNQGVLVGECWGDRMECRQWGAHLPHVAGISGQSDYGAQSVALSGGYEDDEDHGEWFLYTGSGGRDLSGNKRTNKEQSFDQKFDKSNEALRVSCKMGYPLRVVRSHKEKRSSYAPEGGVRYDGIYRIEKCWRKKGIQGFKVCRYLFVRCDNEPAPWTSDECGDRPRPLPKIDELKDATDITTRKHEPAWDWKDEKWGWTRDPPLSKKVYSEDGKKSRDGTRRNKFLTIKEKLLREFSCSLCKKVLTLPLSTPCGHNFCKPCIEGIFAGQQDVRERSGVGGRSLRTQKIVKRCPSCQGDITDFLVKPQVNRQMEDVIRSLKGRVEDGSGSDGGDEEDQDQSEGIKIDEAVDEKCVNMQQAEGPEKPKVVPANTLESATNNEQEKSLEVEEAVDTKLQAHVNERPLNADQEKSINELHNKYPRYSEELLKNMLADQDGDLKELEALLKTLQRQEIRAANRKVSGPSSSKATDNTNVVSTESSPLKLQNASNGKIKGKSPKKRGRDASSSVGKVYKTRRKTASDNENAKSSGCPKTPTRDNLNSASPSSPLLVVSDSDFE</sequence>
<evidence type="ECO:0000256" key="6">
    <source>
        <dbReference type="ARBA" id="ARBA00022771"/>
    </source>
</evidence>
<dbReference type="InterPro" id="IPR015947">
    <property type="entry name" value="PUA-like_sf"/>
</dbReference>
<dbReference type="GO" id="GO:0016567">
    <property type="term" value="P:protein ubiquitination"/>
    <property type="evidence" value="ECO:0007669"/>
    <property type="project" value="UniProtKB-UniPathway"/>
</dbReference>
<dbReference type="PROSITE" id="PS00518">
    <property type="entry name" value="ZF_RING_1"/>
    <property type="match status" value="1"/>
</dbReference>
<evidence type="ECO:0000313" key="18">
    <source>
        <dbReference type="EMBL" id="ABR17973.1"/>
    </source>
</evidence>
<dbReference type="PROSITE" id="PS51015">
    <property type="entry name" value="YDG"/>
    <property type="match status" value="1"/>
</dbReference>
<dbReference type="SMART" id="SM00184">
    <property type="entry name" value="RING"/>
    <property type="match status" value="3"/>
</dbReference>
<feature type="domain" description="RING-type" evidence="16">
    <location>
        <begin position="143"/>
        <end position="182"/>
    </location>
</feature>